<protein>
    <submittedName>
        <fullName evidence="2">Uncharacterized protein</fullName>
    </submittedName>
</protein>
<proteinExistence type="predicted"/>
<reference evidence="2 3" key="1">
    <citation type="journal article" date="2023" name="Antonie Van Leeuwenhoek">
        <title>Mesoterricola silvestris gen. nov., sp. nov., Mesoterricola sediminis sp. nov., Geothrix oryzae sp. nov., Geothrix edaphica sp. nov., Geothrix rubra sp. nov., and Geothrix limicola sp. nov., six novel members of Acidobacteriota isolated from soils.</title>
        <authorList>
            <person name="Itoh H."/>
            <person name="Sugisawa Y."/>
            <person name="Mise K."/>
            <person name="Xu Z."/>
            <person name="Kuniyasu M."/>
            <person name="Ushijima N."/>
            <person name="Kawano K."/>
            <person name="Kobayashi E."/>
            <person name="Shiratori Y."/>
            <person name="Masuda Y."/>
            <person name="Senoo K."/>
        </authorList>
    </citation>
    <scope>NUCLEOTIDE SEQUENCE [LARGE SCALE GENOMIC DNA]</scope>
    <source>
        <strain evidence="2 3">Red804</strain>
    </source>
</reference>
<comment type="caution">
    <text evidence="2">The sequence shown here is derived from an EMBL/GenBank/DDBJ whole genome shotgun (WGS) entry which is preliminary data.</text>
</comment>
<organism evidence="2 3">
    <name type="scientific">Geothrix limicola</name>
    <dbReference type="NCBI Taxonomy" id="2927978"/>
    <lineage>
        <taxon>Bacteria</taxon>
        <taxon>Pseudomonadati</taxon>
        <taxon>Acidobacteriota</taxon>
        <taxon>Holophagae</taxon>
        <taxon>Holophagales</taxon>
        <taxon>Holophagaceae</taxon>
        <taxon>Geothrix</taxon>
    </lineage>
</organism>
<evidence type="ECO:0000313" key="2">
    <source>
        <dbReference type="EMBL" id="GLH73393.1"/>
    </source>
</evidence>
<evidence type="ECO:0000256" key="1">
    <source>
        <dbReference type="SAM" id="MobiDB-lite"/>
    </source>
</evidence>
<keyword evidence="3" id="KW-1185">Reference proteome</keyword>
<feature type="compositionally biased region" description="Pro residues" evidence="1">
    <location>
        <begin position="45"/>
        <end position="54"/>
    </location>
</feature>
<name>A0ABQ5QGA4_9BACT</name>
<evidence type="ECO:0000313" key="3">
    <source>
        <dbReference type="Proteomes" id="UP001165069"/>
    </source>
</evidence>
<dbReference type="RefSeq" id="WP_285574402.1">
    <property type="nucleotide sequence ID" value="NZ_BSDE01000003.1"/>
</dbReference>
<dbReference type="EMBL" id="BSDE01000003">
    <property type="protein sequence ID" value="GLH73393.1"/>
    <property type="molecule type" value="Genomic_DNA"/>
</dbReference>
<feature type="region of interest" description="Disordered" evidence="1">
    <location>
        <begin position="27"/>
        <end position="56"/>
    </location>
</feature>
<gene>
    <name evidence="2" type="ORF">GETHLI_18950</name>
</gene>
<dbReference type="Proteomes" id="UP001165069">
    <property type="component" value="Unassembled WGS sequence"/>
</dbReference>
<sequence>MKMAANVWIDARKAVIRRLGDDGETALEIRSPLGPWPDPKKSVPGEPPALPPGLGPHEAFTERLRHYLLEVIAAIGDAGSILISGPGDLKCELGRLIDAMGPDRRSLVMMPIEQATDRQIAARARDHLYF</sequence>
<accession>A0ABQ5QGA4</accession>